<dbReference type="AlphaFoldDB" id="A0AAW0DKS9"/>
<reference evidence="3 4" key="1">
    <citation type="journal article" date="2024" name="J Genomics">
        <title>Draft genome sequencing and assembly of Favolaschia claudopus CIRM-BRFM 2984 isolated from oak limbs.</title>
        <authorList>
            <person name="Navarro D."/>
            <person name="Drula E."/>
            <person name="Chaduli D."/>
            <person name="Cazenave R."/>
            <person name="Ahrendt S."/>
            <person name="Wang J."/>
            <person name="Lipzen A."/>
            <person name="Daum C."/>
            <person name="Barry K."/>
            <person name="Grigoriev I.V."/>
            <person name="Favel A."/>
            <person name="Rosso M.N."/>
            <person name="Martin F."/>
        </authorList>
    </citation>
    <scope>NUCLEOTIDE SEQUENCE [LARGE SCALE GENOMIC DNA]</scope>
    <source>
        <strain evidence="3 4">CIRM-BRFM 2984</strain>
    </source>
</reference>
<keyword evidence="2" id="KW-1133">Transmembrane helix</keyword>
<evidence type="ECO:0000313" key="4">
    <source>
        <dbReference type="Proteomes" id="UP001362999"/>
    </source>
</evidence>
<feature type="compositionally biased region" description="Pro residues" evidence="1">
    <location>
        <begin position="9"/>
        <end position="19"/>
    </location>
</feature>
<keyword evidence="2" id="KW-0812">Transmembrane</keyword>
<protein>
    <submittedName>
        <fullName evidence="3">Uncharacterized protein</fullName>
    </submittedName>
</protein>
<organism evidence="3 4">
    <name type="scientific">Favolaschia claudopus</name>
    <dbReference type="NCBI Taxonomy" id="2862362"/>
    <lineage>
        <taxon>Eukaryota</taxon>
        <taxon>Fungi</taxon>
        <taxon>Dikarya</taxon>
        <taxon>Basidiomycota</taxon>
        <taxon>Agaricomycotina</taxon>
        <taxon>Agaricomycetes</taxon>
        <taxon>Agaricomycetidae</taxon>
        <taxon>Agaricales</taxon>
        <taxon>Marasmiineae</taxon>
        <taxon>Mycenaceae</taxon>
        <taxon>Favolaschia</taxon>
    </lineage>
</organism>
<name>A0AAW0DKS9_9AGAR</name>
<keyword evidence="2" id="KW-0472">Membrane</keyword>
<feature type="region of interest" description="Disordered" evidence="1">
    <location>
        <begin position="1"/>
        <end position="20"/>
    </location>
</feature>
<sequence length="217" mass="24452">MAASTNTTPPHPRPSPSHPRPCELRVRGSLPLRLSFSRLGFASSFTPVSGHRAGALHDSDSTQVTIDELNGHLEGLDWRRIAIFEFMSRRCVCPVFFFSFYAFRFIVYSLWFIVVPCLPSLHTHLFPLMRSSRPRIRLRLDYAPAVFGFHFLLPPPLLKLRSAYLSIPPSWSSSTSILRNLRVAASPLSLPASSYSSIVLFHPLFPPLPHTPVPISY</sequence>
<keyword evidence="4" id="KW-1185">Reference proteome</keyword>
<feature type="non-terminal residue" evidence="3">
    <location>
        <position position="217"/>
    </location>
</feature>
<evidence type="ECO:0000256" key="1">
    <source>
        <dbReference type="SAM" id="MobiDB-lite"/>
    </source>
</evidence>
<proteinExistence type="predicted"/>
<gene>
    <name evidence="3" type="ORF">R3P38DRAFT_3256632</name>
</gene>
<evidence type="ECO:0000256" key="2">
    <source>
        <dbReference type="SAM" id="Phobius"/>
    </source>
</evidence>
<dbReference type="EMBL" id="JAWWNJ010000008">
    <property type="protein sequence ID" value="KAK7050710.1"/>
    <property type="molecule type" value="Genomic_DNA"/>
</dbReference>
<comment type="caution">
    <text evidence="3">The sequence shown here is derived from an EMBL/GenBank/DDBJ whole genome shotgun (WGS) entry which is preliminary data.</text>
</comment>
<feature type="transmembrane region" description="Helical" evidence="2">
    <location>
        <begin position="95"/>
        <end position="119"/>
    </location>
</feature>
<evidence type="ECO:0000313" key="3">
    <source>
        <dbReference type="EMBL" id="KAK7050710.1"/>
    </source>
</evidence>
<dbReference type="Proteomes" id="UP001362999">
    <property type="component" value="Unassembled WGS sequence"/>
</dbReference>
<accession>A0AAW0DKS9</accession>